<evidence type="ECO:0000313" key="2">
    <source>
        <dbReference type="Proteomes" id="UP001501845"/>
    </source>
</evidence>
<accession>A0ABP7Z907</accession>
<sequence>MGDTGRGGGSRNTLNRARGSTKLLFSHGEVLLFLDGQALARESYVPAGADVCTGW</sequence>
<evidence type="ECO:0000313" key="1">
    <source>
        <dbReference type="EMBL" id="GAA4150446.1"/>
    </source>
</evidence>
<protein>
    <submittedName>
        <fullName evidence="1">Uncharacterized protein</fullName>
    </submittedName>
</protein>
<organism evidence="1 2">
    <name type="scientific">Streptomyces tunisiensis</name>
    <dbReference type="NCBI Taxonomy" id="948699"/>
    <lineage>
        <taxon>Bacteria</taxon>
        <taxon>Bacillati</taxon>
        <taxon>Actinomycetota</taxon>
        <taxon>Actinomycetes</taxon>
        <taxon>Kitasatosporales</taxon>
        <taxon>Streptomycetaceae</taxon>
        <taxon>Streptomyces</taxon>
    </lineage>
</organism>
<dbReference type="Proteomes" id="UP001501845">
    <property type="component" value="Unassembled WGS sequence"/>
</dbReference>
<name>A0ABP7Z907_9ACTN</name>
<reference evidence="2" key="1">
    <citation type="journal article" date="2019" name="Int. J. Syst. Evol. Microbiol.">
        <title>The Global Catalogue of Microorganisms (GCM) 10K type strain sequencing project: providing services to taxonomists for standard genome sequencing and annotation.</title>
        <authorList>
            <consortium name="The Broad Institute Genomics Platform"/>
            <consortium name="The Broad Institute Genome Sequencing Center for Infectious Disease"/>
            <person name="Wu L."/>
            <person name="Ma J."/>
        </authorList>
    </citation>
    <scope>NUCLEOTIDE SEQUENCE [LARGE SCALE GENOMIC DNA]</scope>
    <source>
        <strain evidence="2">JCM 17589</strain>
    </source>
</reference>
<proteinExistence type="predicted"/>
<dbReference type="EMBL" id="BAABBU010000036">
    <property type="protein sequence ID" value="GAA4150446.1"/>
    <property type="molecule type" value="Genomic_DNA"/>
</dbReference>
<gene>
    <name evidence="1" type="ORF">GCM10022285_60680</name>
</gene>
<keyword evidence="2" id="KW-1185">Reference proteome</keyword>
<comment type="caution">
    <text evidence="1">The sequence shown here is derived from an EMBL/GenBank/DDBJ whole genome shotgun (WGS) entry which is preliminary data.</text>
</comment>